<dbReference type="PANTHER" id="PTHR34504:SF2">
    <property type="entry name" value="UPF0150 PROTEIN SSL0259"/>
    <property type="match status" value="1"/>
</dbReference>
<evidence type="ECO:0000313" key="2">
    <source>
        <dbReference type="EMBL" id="GAP00118.1"/>
    </source>
</evidence>
<dbReference type="AlphaFoldDB" id="A0A0K8MI43"/>
<dbReference type="InterPro" id="IPR031807">
    <property type="entry name" value="HicB-like"/>
</dbReference>
<proteinExistence type="predicted"/>
<keyword evidence="3" id="KW-1185">Reference proteome</keyword>
<dbReference type="Gene3D" id="3.30.160.250">
    <property type="match status" value="1"/>
</dbReference>
<organism evidence="2 3">
    <name type="scientific">Fructobacillus ficulneus</name>
    <dbReference type="NCBI Taxonomy" id="157463"/>
    <lineage>
        <taxon>Bacteria</taxon>
        <taxon>Bacillati</taxon>
        <taxon>Bacillota</taxon>
        <taxon>Bacilli</taxon>
        <taxon>Lactobacillales</taxon>
        <taxon>Lactobacillaceae</taxon>
        <taxon>Fructobacillus</taxon>
    </lineage>
</organism>
<feature type="domain" description="HicB-like antitoxin of toxin-antitoxin system" evidence="1">
    <location>
        <begin position="11"/>
        <end position="71"/>
    </location>
</feature>
<dbReference type="SUPFAM" id="SSF143100">
    <property type="entry name" value="TTHA1013/TTHA0281-like"/>
    <property type="match status" value="1"/>
</dbReference>
<gene>
    <name evidence="2" type="ORF">FFIC_281240</name>
</gene>
<dbReference type="InterPro" id="IPR051404">
    <property type="entry name" value="TA_system_antitoxin"/>
</dbReference>
<dbReference type="OrthoDB" id="2152116at2"/>
<dbReference type="InterPro" id="IPR035069">
    <property type="entry name" value="TTHA1013/TTHA0281-like"/>
</dbReference>
<accession>A0A0K8MI43</accession>
<dbReference type="EMBL" id="DF968005">
    <property type="protein sequence ID" value="GAP00118.1"/>
    <property type="molecule type" value="Genomic_DNA"/>
</dbReference>
<evidence type="ECO:0000313" key="3">
    <source>
        <dbReference type="Proteomes" id="UP000253891"/>
    </source>
</evidence>
<protein>
    <recommendedName>
        <fullName evidence="1">HicB-like antitoxin of toxin-antitoxin system domain-containing protein</fullName>
    </recommendedName>
</protein>
<reference evidence="2 3" key="1">
    <citation type="journal article" date="2015" name="BMC Genomics">
        <title>Comparative genomics of Fructobacillus spp. and Leuconostoc spp. reveals niche-specific evolution of Fructobacillus spp.</title>
        <authorList>
            <person name="Endo A."/>
            <person name="Tanizawa Y."/>
            <person name="Tanaka N."/>
            <person name="Maeno S."/>
            <person name="Kumar H."/>
            <person name="Shiwa Y."/>
            <person name="Okada S."/>
            <person name="Yoshikawa H."/>
            <person name="Dicks L."/>
            <person name="Nakagawa J."/>
            <person name="Arita M."/>
        </authorList>
    </citation>
    <scope>NUCLEOTIDE SEQUENCE [LARGE SCALE GENOMIC DNA]</scope>
    <source>
        <strain evidence="2 3">JCM 12225</strain>
    </source>
</reference>
<dbReference type="PANTHER" id="PTHR34504">
    <property type="entry name" value="ANTITOXIN HICB"/>
    <property type="match status" value="1"/>
</dbReference>
<name>A0A0K8MI43_9LACO</name>
<sequence>MNNQTEFSMTYPVFIHEEGGMFWANVPDVPSAFTSGNTVEEIIVKIKEAIELALSTTLTVPAATQFSEVDAKEGLVWMVGCH</sequence>
<evidence type="ECO:0000259" key="1">
    <source>
        <dbReference type="Pfam" id="PF15919"/>
    </source>
</evidence>
<dbReference type="Pfam" id="PF15919">
    <property type="entry name" value="HicB_lk_antitox"/>
    <property type="match status" value="1"/>
</dbReference>
<dbReference type="Proteomes" id="UP000253891">
    <property type="component" value="Unassembled WGS sequence"/>
</dbReference>
<dbReference type="RefSeq" id="WP_061993467.1">
    <property type="nucleotide sequence ID" value="NZ_DF968005.1"/>
</dbReference>